<dbReference type="AlphaFoldDB" id="A0A914RYG7"/>
<dbReference type="Proteomes" id="UP000887564">
    <property type="component" value="Unplaced"/>
</dbReference>
<organism evidence="1 2">
    <name type="scientific">Parascaris equorum</name>
    <name type="common">Equine roundworm</name>
    <dbReference type="NCBI Taxonomy" id="6256"/>
    <lineage>
        <taxon>Eukaryota</taxon>
        <taxon>Metazoa</taxon>
        <taxon>Ecdysozoa</taxon>
        <taxon>Nematoda</taxon>
        <taxon>Chromadorea</taxon>
        <taxon>Rhabditida</taxon>
        <taxon>Spirurina</taxon>
        <taxon>Ascaridomorpha</taxon>
        <taxon>Ascaridoidea</taxon>
        <taxon>Ascarididae</taxon>
        <taxon>Parascaris</taxon>
    </lineage>
</organism>
<accession>A0A914RYG7</accession>
<evidence type="ECO:0000313" key="2">
    <source>
        <dbReference type="WBParaSite" id="PEQ_0000707001-mRNA-1"/>
    </source>
</evidence>
<protein>
    <submittedName>
        <fullName evidence="2">Uncharacterized protein</fullName>
    </submittedName>
</protein>
<proteinExistence type="predicted"/>
<dbReference type="WBParaSite" id="PEQ_0000707001-mRNA-1">
    <property type="protein sequence ID" value="PEQ_0000707001-mRNA-1"/>
    <property type="gene ID" value="PEQ_0000707001"/>
</dbReference>
<name>A0A914RYG7_PAREQ</name>
<sequence>MRSQTFSRAELETRRCRVSLLSGDLLGDMLGIDAPGERNRESLLGLYGVYSFGAHCSLDSSIHNRCGLLSAFFQ</sequence>
<reference evidence="2" key="1">
    <citation type="submission" date="2022-11" db="UniProtKB">
        <authorList>
            <consortium name="WormBaseParasite"/>
        </authorList>
    </citation>
    <scope>IDENTIFICATION</scope>
</reference>
<keyword evidence="1" id="KW-1185">Reference proteome</keyword>
<evidence type="ECO:0000313" key="1">
    <source>
        <dbReference type="Proteomes" id="UP000887564"/>
    </source>
</evidence>